<reference evidence="2 3" key="1">
    <citation type="submission" date="2018-09" db="EMBL/GenBank/DDBJ databases">
        <title>Genomic Encyclopedia of Archaeal and Bacterial Type Strains, Phase II (KMG-II): from individual species to whole genera.</title>
        <authorList>
            <person name="Goeker M."/>
        </authorList>
    </citation>
    <scope>NUCLEOTIDE SEQUENCE [LARGE SCALE GENOMIC DNA]</scope>
    <source>
        <strain evidence="2 3">DSM 13151</strain>
    </source>
</reference>
<keyword evidence="1" id="KW-0472">Membrane</keyword>
<evidence type="ECO:0000256" key="1">
    <source>
        <dbReference type="SAM" id="Phobius"/>
    </source>
</evidence>
<protein>
    <submittedName>
        <fullName evidence="2">Uncharacterized protein</fullName>
    </submittedName>
</protein>
<dbReference type="Proteomes" id="UP000283805">
    <property type="component" value="Unassembled WGS sequence"/>
</dbReference>
<dbReference type="EMBL" id="RAPO01000002">
    <property type="protein sequence ID" value="RKD95504.1"/>
    <property type="molecule type" value="Genomic_DNA"/>
</dbReference>
<keyword evidence="1" id="KW-1133">Transmembrane helix</keyword>
<organism evidence="2 3">
    <name type="scientific">Halopiger aswanensis</name>
    <dbReference type="NCBI Taxonomy" id="148449"/>
    <lineage>
        <taxon>Archaea</taxon>
        <taxon>Methanobacteriati</taxon>
        <taxon>Methanobacteriota</taxon>
        <taxon>Stenosarchaea group</taxon>
        <taxon>Halobacteria</taxon>
        <taxon>Halobacteriales</taxon>
        <taxon>Natrialbaceae</taxon>
        <taxon>Halopiger</taxon>
    </lineage>
</organism>
<dbReference type="Pfam" id="PF26259">
    <property type="entry name" value="DUF8063"/>
    <property type="match status" value="1"/>
</dbReference>
<name>A0A419WJ60_9EURY</name>
<evidence type="ECO:0000313" key="3">
    <source>
        <dbReference type="Proteomes" id="UP000283805"/>
    </source>
</evidence>
<gene>
    <name evidence="2" type="ORF">ATJ93_2361</name>
</gene>
<sequence>MRRLLFCVLVVAAALAMGMGGTAVAQDSNETAADGSEIEFGDDLRILEYDLKDGEARITFEAEQPKTVVVSDGLAGVDQDGAVQVPEQEYDLTRGRTPITMDVREYQGGSMVSVSADGLAVRLSSEFDDEPKDPLQYFGGLSGLFTGIGMSVGLAGTAAMYVLRREDSGVIQA</sequence>
<accession>A0A419WJ60</accession>
<evidence type="ECO:0000313" key="2">
    <source>
        <dbReference type="EMBL" id="RKD95504.1"/>
    </source>
</evidence>
<comment type="caution">
    <text evidence="2">The sequence shown here is derived from an EMBL/GenBank/DDBJ whole genome shotgun (WGS) entry which is preliminary data.</text>
</comment>
<feature type="transmembrane region" description="Helical" evidence="1">
    <location>
        <begin position="137"/>
        <end position="163"/>
    </location>
</feature>
<dbReference type="AlphaFoldDB" id="A0A419WJ60"/>
<dbReference type="InterPro" id="IPR058376">
    <property type="entry name" value="DUF8063"/>
</dbReference>
<keyword evidence="1" id="KW-0812">Transmembrane</keyword>
<proteinExistence type="predicted"/>
<dbReference type="RefSeq" id="WP_120244765.1">
    <property type="nucleotide sequence ID" value="NZ_RAPO01000002.1"/>
</dbReference>
<dbReference type="OrthoDB" id="269681at2157"/>
<keyword evidence="3" id="KW-1185">Reference proteome</keyword>